<dbReference type="SUPFAM" id="SSF109854">
    <property type="entry name" value="DinB/YfiT-like putative metalloenzymes"/>
    <property type="match status" value="1"/>
</dbReference>
<sequence>MPTEKNQLLEEFNQWVLFVQSLNNQSDEIWDLCLDEGKWSIREVVSHIMKWDKYFLEEAINKISTKSTVAVKHIDFDEFNNKAKIYGKTTSIIEISEKAIFYRVQICNQIRSLTDEQYMGTYVDGDGNPFLVTQYLKDFIEHDQHHINQIKNIRSKKEG</sequence>
<dbReference type="RefSeq" id="WP_155700495.1">
    <property type="nucleotide sequence ID" value="NZ_CP034235.1"/>
</dbReference>
<reference evidence="3" key="1">
    <citation type="submission" date="2018-11" db="EMBL/GenBank/DDBJ databases">
        <title>Complete genome sequence of Paenibacillus sp. ML311-T8.</title>
        <authorList>
            <person name="Nam Y.-D."/>
            <person name="Kang J."/>
            <person name="Chung W.-H."/>
            <person name="Park Y.S."/>
        </authorList>
    </citation>
    <scope>NUCLEOTIDE SEQUENCE [LARGE SCALE GENOMIC DNA]</scope>
    <source>
        <strain evidence="3">ML311-T8</strain>
    </source>
</reference>
<evidence type="ECO:0000313" key="3">
    <source>
        <dbReference type="Proteomes" id="UP000426246"/>
    </source>
</evidence>
<name>A0A6B8RJF8_9BACL</name>
<dbReference type="Gene3D" id="1.20.120.450">
    <property type="entry name" value="dinb family like domain"/>
    <property type="match status" value="1"/>
</dbReference>
<organism evidence="2 3">
    <name type="scientific">Paenibacillus psychroresistens</name>
    <dbReference type="NCBI Taxonomy" id="1778678"/>
    <lineage>
        <taxon>Bacteria</taxon>
        <taxon>Bacillati</taxon>
        <taxon>Bacillota</taxon>
        <taxon>Bacilli</taxon>
        <taxon>Bacillales</taxon>
        <taxon>Paenibacillaceae</taxon>
        <taxon>Paenibacillus</taxon>
    </lineage>
</organism>
<dbReference type="InterPro" id="IPR034660">
    <property type="entry name" value="DinB/YfiT-like"/>
</dbReference>
<dbReference type="KEGG" id="ppsc:EHS13_11475"/>
<dbReference type="OrthoDB" id="2964295at2"/>
<gene>
    <name evidence="2" type="ORF">EHS13_11475</name>
</gene>
<accession>A0A6B8RJF8</accession>
<dbReference type="AlphaFoldDB" id="A0A6B8RJF8"/>
<proteinExistence type="predicted"/>
<feature type="domain" description="DinB-like" evidence="1">
    <location>
        <begin position="15"/>
        <end position="150"/>
    </location>
</feature>
<protein>
    <submittedName>
        <fullName evidence="2">DinB family protein</fullName>
    </submittedName>
</protein>
<evidence type="ECO:0000313" key="2">
    <source>
        <dbReference type="EMBL" id="QGQ95458.1"/>
    </source>
</evidence>
<keyword evidence="3" id="KW-1185">Reference proteome</keyword>
<evidence type="ECO:0000259" key="1">
    <source>
        <dbReference type="Pfam" id="PF12867"/>
    </source>
</evidence>
<dbReference type="Proteomes" id="UP000426246">
    <property type="component" value="Chromosome"/>
</dbReference>
<dbReference type="EMBL" id="CP034235">
    <property type="protein sequence ID" value="QGQ95458.1"/>
    <property type="molecule type" value="Genomic_DNA"/>
</dbReference>
<dbReference type="InterPro" id="IPR024775">
    <property type="entry name" value="DinB-like"/>
</dbReference>
<dbReference type="Pfam" id="PF12867">
    <property type="entry name" value="DinB_2"/>
    <property type="match status" value="1"/>
</dbReference>